<comment type="similarity">
    <text evidence="4">Belongs to the cytochrome P450 family.</text>
</comment>
<dbReference type="InterPro" id="IPR036396">
    <property type="entry name" value="Cyt_P450_sf"/>
</dbReference>
<keyword evidence="11" id="KW-0503">Monooxygenase</keyword>
<evidence type="ECO:0000256" key="10">
    <source>
        <dbReference type="ARBA" id="ARBA00023004"/>
    </source>
</evidence>
<dbReference type="AlphaFoldDB" id="A0A8H5HZ58"/>
<dbReference type="EMBL" id="JAACJN010000006">
    <property type="protein sequence ID" value="KAF5392163.1"/>
    <property type="molecule type" value="Genomic_DNA"/>
</dbReference>
<gene>
    <name evidence="13" type="ORF">D9757_001398</name>
</gene>
<protein>
    <recommendedName>
        <fullName evidence="15">Cytochrome P450</fullName>
    </recommendedName>
</protein>
<evidence type="ECO:0000256" key="9">
    <source>
        <dbReference type="ARBA" id="ARBA00023002"/>
    </source>
</evidence>
<comment type="cofactor">
    <cofactor evidence="1">
        <name>heme</name>
        <dbReference type="ChEBI" id="CHEBI:30413"/>
    </cofactor>
</comment>
<keyword evidence="10" id="KW-0408">Iron</keyword>
<keyword evidence="8" id="KW-1133">Transmembrane helix</keyword>
<dbReference type="PANTHER" id="PTHR24305">
    <property type="entry name" value="CYTOCHROME P450"/>
    <property type="match status" value="1"/>
</dbReference>
<evidence type="ECO:0000256" key="8">
    <source>
        <dbReference type="ARBA" id="ARBA00022989"/>
    </source>
</evidence>
<comment type="pathway">
    <text evidence="3">Secondary metabolite biosynthesis; terpenoid biosynthesis.</text>
</comment>
<keyword evidence="14" id="KW-1185">Reference proteome</keyword>
<evidence type="ECO:0000256" key="11">
    <source>
        <dbReference type="ARBA" id="ARBA00023033"/>
    </source>
</evidence>
<dbReference type="OrthoDB" id="1470350at2759"/>
<keyword evidence="7" id="KW-0479">Metal-binding</keyword>
<evidence type="ECO:0000256" key="6">
    <source>
        <dbReference type="ARBA" id="ARBA00022692"/>
    </source>
</evidence>
<keyword evidence="12" id="KW-0472">Membrane</keyword>
<dbReference type="GO" id="GO:0005506">
    <property type="term" value="F:iron ion binding"/>
    <property type="evidence" value="ECO:0007669"/>
    <property type="project" value="InterPro"/>
</dbReference>
<proteinExistence type="inferred from homology"/>
<dbReference type="GO" id="GO:0016705">
    <property type="term" value="F:oxidoreductase activity, acting on paired donors, with incorporation or reduction of molecular oxygen"/>
    <property type="evidence" value="ECO:0007669"/>
    <property type="project" value="InterPro"/>
</dbReference>
<evidence type="ECO:0000256" key="3">
    <source>
        <dbReference type="ARBA" id="ARBA00004721"/>
    </source>
</evidence>
<reference evidence="13 14" key="1">
    <citation type="journal article" date="2020" name="ISME J.">
        <title>Uncovering the hidden diversity of litter-decomposition mechanisms in mushroom-forming fungi.</title>
        <authorList>
            <person name="Floudas D."/>
            <person name="Bentzer J."/>
            <person name="Ahren D."/>
            <person name="Johansson T."/>
            <person name="Persson P."/>
            <person name="Tunlid A."/>
        </authorList>
    </citation>
    <scope>NUCLEOTIDE SEQUENCE [LARGE SCALE GENOMIC DNA]</scope>
    <source>
        <strain evidence="13 14">CBS 406.79</strain>
    </source>
</reference>
<keyword evidence="5" id="KW-0349">Heme</keyword>
<dbReference type="GO" id="GO:0016020">
    <property type="term" value="C:membrane"/>
    <property type="evidence" value="ECO:0007669"/>
    <property type="project" value="UniProtKB-SubCell"/>
</dbReference>
<evidence type="ECO:0000256" key="5">
    <source>
        <dbReference type="ARBA" id="ARBA00022617"/>
    </source>
</evidence>
<evidence type="ECO:0000256" key="4">
    <source>
        <dbReference type="ARBA" id="ARBA00010617"/>
    </source>
</evidence>
<dbReference type="Pfam" id="PF00067">
    <property type="entry name" value="p450"/>
    <property type="match status" value="1"/>
</dbReference>
<comment type="subcellular location">
    <subcellularLocation>
        <location evidence="2">Membrane</location>
    </subcellularLocation>
</comment>
<evidence type="ECO:0008006" key="15">
    <source>
        <dbReference type="Google" id="ProtNLM"/>
    </source>
</evidence>
<accession>A0A8H5HZ58</accession>
<evidence type="ECO:0000256" key="1">
    <source>
        <dbReference type="ARBA" id="ARBA00001971"/>
    </source>
</evidence>
<evidence type="ECO:0000313" key="13">
    <source>
        <dbReference type="EMBL" id="KAF5392163.1"/>
    </source>
</evidence>
<name>A0A8H5HZ58_9AGAR</name>
<dbReference type="GO" id="GO:0020037">
    <property type="term" value="F:heme binding"/>
    <property type="evidence" value="ECO:0007669"/>
    <property type="project" value="InterPro"/>
</dbReference>
<comment type="caution">
    <text evidence="13">The sequence shown here is derived from an EMBL/GenBank/DDBJ whole genome shotgun (WGS) entry which is preliminary data.</text>
</comment>
<dbReference type="PANTHER" id="PTHR24305:SF166">
    <property type="entry name" value="CYTOCHROME P450 12A4, MITOCHONDRIAL-RELATED"/>
    <property type="match status" value="1"/>
</dbReference>
<evidence type="ECO:0000256" key="2">
    <source>
        <dbReference type="ARBA" id="ARBA00004370"/>
    </source>
</evidence>
<evidence type="ECO:0000313" key="14">
    <source>
        <dbReference type="Proteomes" id="UP000518752"/>
    </source>
</evidence>
<keyword evidence="6" id="KW-0812">Transmembrane</keyword>
<organism evidence="13 14">
    <name type="scientific">Collybiopsis confluens</name>
    <dbReference type="NCBI Taxonomy" id="2823264"/>
    <lineage>
        <taxon>Eukaryota</taxon>
        <taxon>Fungi</taxon>
        <taxon>Dikarya</taxon>
        <taxon>Basidiomycota</taxon>
        <taxon>Agaricomycotina</taxon>
        <taxon>Agaricomycetes</taxon>
        <taxon>Agaricomycetidae</taxon>
        <taxon>Agaricales</taxon>
        <taxon>Marasmiineae</taxon>
        <taxon>Omphalotaceae</taxon>
        <taxon>Collybiopsis</taxon>
    </lineage>
</organism>
<dbReference type="InterPro" id="IPR001128">
    <property type="entry name" value="Cyt_P450"/>
</dbReference>
<sequence length="443" mass="49994">MDSGYLFSTHFLTPLAHAHTSTSCSKIIFCSVGPLALTHSLSKQKIAGMYCVTAYKRRGSICSALHHLLCNLHLMLNNLSLNELGVLVLLLGFGGLFLKRLLADRRSPISNIPGPSPKSWLNGNLEQLFDPVAGWDFHESLMKRYGNTALVHGSFGQKILYTYDPKAMHSVLLQQNLTTQSPVDKPIFEESDGFIQSQLLIFGNGLLGTIGHQHRKQRKMLNPMFSLTHLREMGTQSRPLSAVRHSPTKMTVPVLFEIAHKMENALKTQSRNSSLPDKEINILSWLGRASLEMIGEAGLGYSFDPMMDESSSHPFSRIMKDLLPTIQRMLFLRDLLPVLVRLGTPKLRRWVVGLFPWKDLHDVRDMIDYMHSVASDIYNSKKRPLEQNINMPQRLLGTGKDLISILMKENERAATDQKLDKEEVISLIVYVLKHPSGNNEFKD</sequence>
<keyword evidence="9" id="KW-0560">Oxidoreductase</keyword>
<dbReference type="Proteomes" id="UP000518752">
    <property type="component" value="Unassembled WGS sequence"/>
</dbReference>
<dbReference type="Gene3D" id="1.10.630.10">
    <property type="entry name" value="Cytochrome P450"/>
    <property type="match status" value="1"/>
</dbReference>
<dbReference type="InterPro" id="IPR050121">
    <property type="entry name" value="Cytochrome_P450_monoxygenase"/>
</dbReference>
<dbReference type="SUPFAM" id="SSF48264">
    <property type="entry name" value="Cytochrome P450"/>
    <property type="match status" value="1"/>
</dbReference>
<evidence type="ECO:0000256" key="12">
    <source>
        <dbReference type="ARBA" id="ARBA00023136"/>
    </source>
</evidence>
<dbReference type="GO" id="GO:0004497">
    <property type="term" value="F:monooxygenase activity"/>
    <property type="evidence" value="ECO:0007669"/>
    <property type="project" value="UniProtKB-KW"/>
</dbReference>
<evidence type="ECO:0000256" key="7">
    <source>
        <dbReference type="ARBA" id="ARBA00022723"/>
    </source>
</evidence>